<evidence type="ECO:0000256" key="5">
    <source>
        <dbReference type="ARBA" id="ARBA00022574"/>
    </source>
</evidence>
<dbReference type="AlphaFoldDB" id="A0A7R8WHM7"/>
<keyword evidence="7" id="KW-0677">Repeat</keyword>
<evidence type="ECO:0000256" key="1">
    <source>
        <dbReference type="ARBA" id="ARBA00004123"/>
    </source>
</evidence>
<dbReference type="Pfam" id="PF22466">
    <property type="entry name" value="PSF3_N"/>
    <property type="match status" value="1"/>
</dbReference>
<dbReference type="InterPro" id="IPR021151">
    <property type="entry name" value="GINS_A"/>
</dbReference>
<protein>
    <recommendedName>
        <fullName evidence="11">Arp2/3 complex 41 kDa subunit</fullName>
    </recommendedName>
    <alternativeName>
        <fullName evidence="12">p41-ARC</fullName>
    </alternativeName>
</protein>
<evidence type="ECO:0000259" key="13">
    <source>
        <dbReference type="Pfam" id="PF05916"/>
    </source>
</evidence>
<evidence type="ECO:0000256" key="11">
    <source>
        <dbReference type="ARBA" id="ARBA00041244"/>
    </source>
</evidence>
<accession>A0A7R8WHM7</accession>
<dbReference type="Gene3D" id="1.20.58.2050">
    <property type="match status" value="1"/>
</dbReference>
<evidence type="ECO:0000256" key="7">
    <source>
        <dbReference type="ARBA" id="ARBA00022737"/>
    </source>
</evidence>
<feature type="domain" description="DNA replication complex GINS protein PSF3 N-terminal" evidence="14">
    <location>
        <begin position="402"/>
        <end position="453"/>
    </location>
</feature>
<feature type="domain" description="GINS subunit" evidence="13">
    <location>
        <begin position="468"/>
        <end position="566"/>
    </location>
</feature>
<keyword evidence="4" id="KW-0963">Cytoplasm</keyword>
<dbReference type="InterPro" id="IPR001680">
    <property type="entry name" value="WD40_rpt"/>
</dbReference>
<evidence type="ECO:0000256" key="4">
    <source>
        <dbReference type="ARBA" id="ARBA00022490"/>
    </source>
</evidence>
<evidence type="ECO:0000256" key="10">
    <source>
        <dbReference type="ARBA" id="ARBA00023242"/>
    </source>
</evidence>
<dbReference type="GO" id="GO:0034314">
    <property type="term" value="P:Arp2/3 complex-mediated actin nucleation"/>
    <property type="evidence" value="ECO:0007669"/>
    <property type="project" value="InterPro"/>
</dbReference>
<evidence type="ECO:0000256" key="12">
    <source>
        <dbReference type="ARBA" id="ARBA00041789"/>
    </source>
</evidence>
<comment type="similarity">
    <text evidence="3">Belongs to the WD repeat ARPC1 family.</text>
</comment>
<dbReference type="SMART" id="SM00320">
    <property type="entry name" value="WD40"/>
    <property type="match status" value="6"/>
</dbReference>
<dbReference type="InterPro" id="IPR038437">
    <property type="entry name" value="GINS_Psf3_sf"/>
</dbReference>
<keyword evidence="5" id="KW-0853">WD repeat</keyword>
<dbReference type="OrthoDB" id="406844at2759"/>
<evidence type="ECO:0000256" key="6">
    <source>
        <dbReference type="ARBA" id="ARBA00022705"/>
    </source>
</evidence>
<dbReference type="Gene3D" id="2.130.10.10">
    <property type="entry name" value="YVTN repeat-like/Quinoprotein amine dehydrogenase"/>
    <property type="match status" value="3"/>
</dbReference>
<dbReference type="GO" id="GO:0051015">
    <property type="term" value="F:actin filament binding"/>
    <property type="evidence" value="ECO:0007669"/>
    <property type="project" value="TreeGrafter"/>
</dbReference>
<dbReference type="InterPro" id="IPR015943">
    <property type="entry name" value="WD40/YVTN_repeat-like_dom_sf"/>
</dbReference>
<dbReference type="SUPFAM" id="SSF50978">
    <property type="entry name" value="WD40 repeat-like"/>
    <property type="match status" value="1"/>
</dbReference>
<dbReference type="PANTHER" id="PTHR10709:SF2">
    <property type="entry name" value="ACTIN-RELATED PROTEIN 2_3 COMPLEX SUBUNIT"/>
    <property type="match status" value="1"/>
</dbReference>
<dbReference type="GO" id="GO:0005634">
    <property type="term" value="C:nucleus"/>
    <property type="evidence" value="ECO:0007669"/>
    <property type="project" value="UniProtKB-SubCell"/>
</dbReference>
<proteinExistence type="inferred from homology"/>
<dbReference type="SUPFAM" id="SSF158573">
    <property type="entry name" value="GINS helical bundle-like"/>
    <property type="match status" value="1"/>
</dbReference>
<dbReference type="InterPro" id="IPR055221">
    <property type="entry name" value="PSF3_N"/>
</dbReference>
<evidence type="ECO:0000256" key="8">
    <source>
        <dbReference type="ARBA" id="ARBA00023203"/>
    </source>
</evidence>
<organism evidence="15">
    <name type="scientific">Cyprideis torosa</name>
    <dbReference type="NCBI Taxonomy" id="163714"/>
    <lineage>
        <taxon>Eukaryota</taxon>
        <taxon>Metazoa</taxon>
        <taxon>Ecdysozoa</taxon>
        <taxon>Arthropoda</taxon>
        <taxon>Crustacea</taxon>
        <taxon>Oligostraca</taxon>
        <taxon>Ostracoda</taxon>
        <taxon>Podocopa</taxon>
        <taxon>Podocopida</taxon>
        <taxon>Cytherocopina</taxon>
        <taxon>Cytheroidea</taxon>
        <taxon>Cytherideidae</taxon>
        <taxon>Cyprideis</taxon>
    </lineage>
</organism>
<dbReference type="InterPro" id="IPR036322">
    <property type="entry name" value="WD40_repeat_dom_sf"/>
</dbReference>
<evidence type="ECO:0000256" key="9">
    <source>
        <dbReference type="ARBA" id="ARBA00023212"/>
    </source>
</evidence>
<keyword evidence="9" id="KW-0206">Cytoskeleton</keyword>
<dbReference type="InterPro" id="IPR017383">
    <property type="entry name" value="ARPC1"/>
</dbReference>
<comment type="subcellular location">
    <subcellularLocation>
        <location evidence="2">Cytoplasm</location>
        <location evidence="2">Cytoskeleton</location>
    </subcellularLocation>
    <subcellularLocation>
        <location evidence="1">Nucleus</location>
    </subcellularLocation>
</comment>
<dbReference type="SUPFAM" id="SSF160059">
    <property type="entry name" value="PriA/YqbF domain"/>
    <property type="match status" value="1"/>
</dbReference>
<dbReference type="GO" id="GO:0006260">
    <property type="term" value="P:DNA replication"/>
    <property type="evidence" value="ECO:0007669"/>
    <property type="project" value="UniProtKB-KW"/>
</dbReference>
<keyword evidence="10" id="KW-0539">Nucleus</keyword>
<dbReference type="Pfam" id="PF00400">
    <property type="entry name" value="WD40"/>
    <property type="match status" value="2"/>
</dbReference>
<dbReference type="CDD" id="cd11713">
    <property type="entry name" value="GINS_A_psf3"/>
    <property type="match status" value="1"/>
</dbReference>
<dbReference type="PANTHER" id="PTHR10709">
    <property type="entry name" value="ACTIN-RELATED PROTEIN 2/3 COMPLEX SUBUNIT 1"/>
    <property type="match status" value="1"/>
</dbReference>
<evidence type="ECO:0000256" key="3">
    <source>
        <dbReference type="ARBA" id="ARBA00006260"/>
    </source>
</evidence>
<name>A0A7R8WHM7_9CRUS</name>
<dbReference type="PROSITE" id="PS50294">
    <property type="entry name" value="WD_REPEATS_REGION"/>
    <property type="match status" value="1"/>
</dbReference>
<dbReference type="CDD" id="cd21693">
    <property type="entry name" value="GINS_B_Psf3"/>
    <property type="match status" value="1"/>
</dbReference>
<dbReference type="PROSITE" id="PS50082">
    <property type="entry name" value="WD_REPEATS_2"/>
    <property type="match status" value="1"/>
</dbReference>
<reference evidence="15" key="1">
    <citation type="submission" date="2020-11" db="EMBL/GenBank/DDBJ databases">
        <authorList>
            <person name="Tran Van P."/>
        </authorList>
    </citation>
    <scope>NUCLEOTIDE SEQUENCE</scope>
</reference>
<keyword evidence="6" id="KW-0235">DNA replication</keyword>
<dbReference type="EMBL" id="OB663963">
    <property type="protein sequence ID" value="CAD7231867.1"/>
    <property type="molecule type" value="Genomic_DNA"/>
</dbReference>
<evidence type="ECO:0000256" key="2">
    <source>
        <dbReference type="ARBA" id="ARBA00004245"/>
    </source>
</evidence>
<keyword evidence="8" id="KW-0009">Actin-binding</keyword>
<evidence type="ECO:0000259" key="14">
    <source>
        <dbReference type="Pfam" id="PF22466"/>
    </source>
</evidence>
<dbReference type="GO" id="GO:0005885">
    <property type="term" value="C:Arp2/3 protein complex"/>
    <property type="evidence" value="ECO:0007669"/>
    <property type="project" value="InterPro"/>
</dbReference>
<evidence type="ECO:0000313" key="15">
    <source>
        <dbReference type="EMBL" id="CAD7231867.1"/>
    </source>
</evidence>
<dbReference type="InterPro" id="IPR036224">
    <property type="entry name" value="GINS_bundle-like_dom_sf"/>
</dbReference>
<sequence>MTEKHLLGYDPITCHAWNRDRSQLAVSLNSNEVSIFQSGTGRGAGWKLLHVLSDHALRVTSLDWAPKTNRIVTCSADRNAYVWIYDQAEKKWKPTLVLLRINRAATCVKWSPKENKFAVGCGARLIAICYFEEENDWWVSKHIKKPIKSTVTCVDWHPGNILLAAGSTDYKVRVYSAYVKEIEEKPAPLPWGSKMPLGQGHSCMPVCFSVASGQPTLLAKLDATQRKESTGGSAMQKFRSLDRNARSDPTDTTLPTVHQNSITGMSLLSGGGGGTKLCTTGVDGQLVIWDIKGHSCMPVCFSVASGQPTLLAKLDATQRKESTGGSAMQKFRSLDRNARSDPTDTTLPTVHQNSITGMSLLSGGGGGTKLCTTGVDGQLVIWDIKVFFNSEMFFNRPGEYLSIDDVLATEQRVQCKFHQTVHGLGFLDNNLGTPDIPAGHSMPLPFWLAKSLSLQRRKILTADFPNVYKESYRNILAADPTVVDLHRLGPYFYEFGIHLQSLVHPQAMFIGPSLTSTLQRRFRVILDQCQALPENMDRSTIAKLDHTEMKLFQVGHRQIEDTEAWLMNRCGRIATARLVEQHRKRKRAPDDEGR</sequence>
<gene>
    <name evidence="15" type="ORF">CTOB1V02_LOCUS9710</name>
</gene>
<dbReference type="Pfam" id="PF05916">
    <property type="entry name" value="Sld5"/>
    <property type="match status" value="1"/>
</dbReference>